<dbReference type="GO" id="GO:0005576">
    <property type="term" value="C:extracellular region"/>
    <property type="evidence" value="ECO:0007669"/>
    <property type="project" value="UniProtKB-SubCell"/>
</dbReference>
<proteinExistence type="inferred from homology"/>
<evidence type="ECO:0000256" key="7">
    <source>
        <dbReference type="SAM" id="MobiDB-lite"/>
    </source>
</evidence>
<protein>
    <submittedName>
        <fullName evidence="8">Uncharacterized protein</fullName>
    </submittedName>
</protein>
<dbReference type="PROSITE" id="PS00267">
    <property type="entry name" value="TACHYKININ"/>
    <property type="match status" value="2"/>
</dbReference>
<dbReference type="Proteomes" id="UP000579812">
    <property type="component" value="Unassembled WGS sequence"/>
</dbReference>
<keyword evidence="5" id="KW-0732">Signal</keyword>
<sequence>MYASVQKGLQQETPSPPPRSPQPKEDQRCLSGISFSEVSARAGSAVLQTSSRHGRPQRLLSQHFKGPAAVTRWPTSLEHPEDSTLIHQDCRHFRQEIQADINPAGGALVARLRELRHVISHHKNRGGKTHWRYRCLRVSGAKAACKYSRQRRRGRNVPVQGLSFTLNRDPWISDNWEAEPVEETLASQVASLLKRSKSHQFYGLMGKRSEFIQPVKMERRRHKGDMFVGLMGKRSSGGDFRKTIPETSTAMDKSGDLNKQAADLQEEWDRLQYY</sequence>
<keyword evidence="9" id="KW-1185">Reference proteome</keyword>
<gene>
    <name evidence="8" type="ORF">G5714_012867</name>
</gene>
<comment type="subcellular location">
    <subcellularLocation>
        <location evidence="1">Secreted</location>
    </subcellularLocation>
</comment>
<evidence type="ECO:0000256" key="2">
    <source>
        <dbReference type="ARBA" id="ARBA00007518"/>
    </source>
</evidence>
<evidence type="ECO:0000256" key="6">
    <source>
        <dbReference type="ARBA" id="ARBA00022815"/>
    </source>
</evidence>
<evidence type="ECO:0000256" key="5">
    <source>
        <dbReference type="ARBA" id="ARBA00022729"/>
    </source>
</evidence>
<accession>A0A7J6CHU1</accession>
<reference evidence="8 9" key="1">
    <citation type="submission" date="2020-04" db="EMBL/GenBank/DDBJ databases">
        <title>Chromosome-level genome assembly of a cyprinid fish Onychostoma macrolepis by integration of Nanopore Sequencing, Bionano and Hi-C technology.</title>
        <authorList>
            <person name="Wang D."/>
        </authorList>
    </citation>
    <scope>NUCLEOTIDE SEQUENCE [LARGE SCALE GENOMIC DNA]</scope>
    <source>
        <strain evidence="8">SWU-2019</strain>
        <tissue evidence="8">Muscle</tissue>
    </source>
</reference>
<comment type="similarity">
    <text evidence="2">Belongs to the tachykinin family.</text>
</comment>
<keyword evidence="4" id="KW-0165">Cleavage on pair of basic residues</keyword>
<name>A0A7J6CHU1_9TELE</name>
<dbReference type="EMBL" id="JAAMOB010000012">
    <property type="protein sequence ID" value="KAF4106877.1"/>
    <property type="molecule type" value="Genomic_DNA"/>
</dbReference>
<dbReference type="AlphaFoldDB" id="A0A7J6CHU1"/>
<feature type="region of interest" description="Disordered" evidence="7">
    <location>
        <begin position="1"/>
        <end position="27"/>
    </location>
</feature>
<comment type="caution">
    <text evidence="8">The sequence shown here is derived from an EMBL/GenBank/DDBJ whole genome shotgun (WGS) entry which is preliminary data.</text>
</comment>
<dbReference type="InterPro" id="IPR013055">
    <property type="entry name" value="Tachy_Neuro_lke_CS"/>
</dbReference>
<organism evidence="8 9">
    <name type="scientific">Onychostoma macrolepis</name>
    <dbReference type="NCBI Taxonomy" id="369639"/>
    <lineage>
        <taxon>Eukaryota</taxon>
        <taxon>Metazoa</taxon>
        <taxon>Chordata</taxon>
        <taxon>Craniata</taxon>
        <taxon>Vertebrata</taxon>
        <taxon>Euteleostomi</taxon>
        <taxon>Actinopterygii</taxon>
        <taxon>Neopterygii</taxon>
        <taxon>Teleostei</taxon>
        <taxon>Ostariophysi</taxon>
        <taxon>Cypriniformes</taxon>
        <taxon>Cyprinidae</taxon>
        <taxon>Acrossocheilinae</taxon>
        <taxon>Onychostoma</taxon>
    </lineage>
</organism>
<evidence type="ECO:0000256" key="4">
    <source>
        <dbReference type="ARBA" id="ARBA00022685"/>
    </source>
</evidence>
<dbReference type="PANTHER" id="PTHR11250">
    <property type="entry name" value="TACHYKININ"/>
    <property type="match status" value="1"/>
</dbReference>
<dbReference type="PANTHER" id="PTHR11250:SF5">
    <property type="entry name" value="PROTACHYKININ-1-LIKE ISOFORM X1-RELATED"/>
    <property type="match status" value="1"/>
</dbReference>
<keyword evidence="3" id="KW-0964">Secreted</keyword>
<evidence type="ECO:0000256" key="1">
    <source>
        <dbReference type="ARBA" id="ARBA00004613"/>
    </source>
</evidence>
<keyword evidence="6" id="KW-0027">Amidation</keyword>
<evidence type="ECO:0000313" key="8">
    <source>
        <dbReference type="EMBL" id="KAF4106877.1"/>
    </source>
</evidence>
<evidence type="ECO:0000313" key="9">
    <source>
        <dbReference type="Proteomes" id="UP000579812"/>
    </source>
</evidence>
<evidence type="ECO:0000256" key="3">
    <source>
        <dbReference type="ARBA" id="ARBA00022525"/>
    </source>
</evidence>